<accession>A0ABR6GQ83</accession>
<reference evidence="1 2" key="1">
    <citation type="submission" date="2020-08" db="EMBL/GenBank/DDBJ databases">
        <title>Genomic Encyclopedia of Type Strains, Phase III (KMG-III): the genomes of soil and plant-associated and newly described type strains.</title>
        <authorList>
            <person name="Whitman W."/>
        </authorList>
    </citation>
    <scope>NUCLEOTIDE SEQUENCE [LARGE SCALE GENOMIC DNA]</scope>
    <source>
        <strain evidence="1 2">CECT 7247</strain>
    </source>
</reference>
<evidence type="ECO:0000313" key="1">
    <source>
        <dbReference type="EMBL" id="MBB3194261.1"/>
    </source>
</evidence>
<dbReference type="RefSeq" id="WP_088450229.1">
    <property type="nucleotide sequence ID" value="NZ_JACHXO010000002.1"/>
</dbReference>
<organism evidence="1 2">
    <name type="scientific">Roseateles terrae</name>
    <dbReference type="NCBI Taxonomy" id="431060"/>
    <lineage>
        <taxon>Bacteria</taxon>
        <taxon>Pseudomonadati</taxon>
        <taxon>Pseudomonadota</taxon>
        <taxon>Betaproteobacteria</taxon>
        <taxon>Burkholderiales</taxon>
        <taxon>Sphaerotilaceae</taxon>
        <taxon>Roseateles</taxon>
    </lineage>
</organism>
<comment type="caution">
    <text evidence="1">The sequence shown here is derived from an EMBL/GenBank/DDBJ whole genome shotgun (WGS) entry which is preliminary data.</text>
</comment>
<keyword evidence="2" id="KW-1185">Reference proteome</keyword>
<dbReference type="Proteomes" id="UP000574369">
    <property type="component" value="Unassembled WGS sequence"/>
</dbReference>
<gene>
    <name evidence="1" type="ORF">FHS28_001646</name>
</gene>
<name>A0ABR6GQ83_9BURK</name>
<dbReference type="EMBL" id="JACHXO010000002">
    <property type="protein sequence ID" value="MBB3194261.1"/>
    <property type="molecule type" value="Genomic_DNA"/>
</dbReference>
<sequence length="96" mass="9940">MPPSFDDTDGDLVIAARDLTPTEAHMLCGCLAAAGIPAEAGDTNLVQAHSLLAIAVGGACIRVPQRYLTQAQATIAAMRDGDFSLDENFDPGAPQD</sequence>
<protein>
    <recommendedName>
        <fullName evidence="3">DUF2007 domain-containing protein</fullName>
    </recommendedName>
</protein>
<evidence type="ECO:0000313" key="2">
    <source>
        <dbReference type="Proteomes" id="UP000574369"/>
    </source>
</evidence>
<proteinExistence type="predicted"/>
<evidence type="ECO:0008006" key="3">
    <source>
        <dbReference type="Google" id="ProtNLM"/>
    </source>
</evidence>